<evidence type="ECO:0000256" key="3">
    <source>
        <dbReference type="ARBA" id="ARBA00022525"/>
    </source>
</evidence>
<sequence>MSPRAVFLGVIAILATSHGNAEWADANPFKQPTPTTDSQKSAIKYQPRLYVVSDCYPYPAVQANGSLSYGLPWEVFAPTKCNGSPYGSQIYSRSDWYRGMWAIMYAWYLPRALDHSSWLVDGHRHFWTFVVVWTNSPDPNVSTILAASTSGTDNRIKKYLPVKSKYLLDRRTLKVKLYQNYWLDKTGLKLTDKVGDLQPLITWEQLTDEARAALSSFHYPDWRMETPIQDKWFRYMLSSAYPF</sequence>
<dbReference type="Proteomes" id="UP000054928">
    <property type="component" value="Unassembled WGS sequence"/>
</dbReference>
<keyword evidence="5" id="KW-0732">Signal</keyword>
<evidence type="ECO:0000313" key="6">
    <source>
        <dbReference type="EMBL" id="CEG43309.1"/>
    </source>
</evidence>
<evidence type="ECO:0000256" key="4">
    <source>
        <dbReference type="ARBA" id="ARBA00023026"/>
    </source>
</evidence>
<dbReference type="STRING" id="4781.A0A0P1AQZ7"/>
<organism evidence="6 7">
    <name type="scientific">Plasmopara halstedii</name>
    <name type="common">Downy mildew of sunflower</name>
    <dbReference type="NCBI Taxonomy" id="4781"/>
    <lineage>
        <taxon>Eukaryota</taxon>
        <taxon>Sar</taxon>
        <taxon>Stramenopiles</taxon>
        <taxon>Oomycota</taxon>
        <taxon>Peronosporomycetes</taxon>
        <taxon>Peronosporales</taxon>
        <taxon>Peronosporaceae</taxon>
        <taxon>Plasmopara</taxon>
    </lineage>
</organism>
<evidence type="ECO:0000256" key="5">
    <source>
        <dbReference type="SAM" id="SignalP"/>
    </source>
</evidence>
<feature type="signal peptide" evidence="5">
    <location>
        <begin position="1"/>
        <end position="21"/>
    </location>
</feature>
<dbReference type="PANTHER" id="PTHR33657:SF8">
    <property type="entry name" value="DOMAIN PROTEIN, PUTATIVE (AFU_ORTHOLOGUE AFUA_5G00600)-RELATED"/>
    <property type="match status" value="1"/>
</dbReference>
<protein>
    <submittedName>
        <fullName evidence="6">NLP-like protein</fullName>
    </submittedName>
</protein>
<keyword evidence="3" id="KW-0964">Secreted</keyword>
<dbReference type="OMA" id="FDTGHRH"/>
<comment type="subcellular location">
    <subcellularLocation>
        <location evidence="1">Secreted</location>
    </subcellularLocation>
</comment>
<dbReference type="PIRSF" id="PIRSF029958">
    <property type="entry name" value="Necrosis-inducing_protein"/>
    <property type="match status" value="1"/>
</dbReference>
<evidence type="ECO:0000256" key="2">
    <source>
        <dbReference type="ARBA" id="ARBA00009520"/>
    </source>
</evidence>
<dbReference type="Pfam" id="PF05630">
    <property type="entry name" value="NPP1"/>
    <property type="match status" value="1"/>
</dbReference>
<dbReference type="GO" id="GO:0005576">
    <property type="term" value="C:extracellular region"/>
    <property type="evidence" value="ECO:0007669"/>
    <property type="project" value="UniProtKB-SubCell"/>
</dbReference>
<proteinExistence type="inferred from homology"/>
<comment type="similarity">
    <text evidence="2">Belongs to the Necrosis inducing protein (NPP1) family.</text>
</comment>
<dbReference type="RefSeq" id="XP_024579678.1">
    <property type="nucleotide sequence ID" value="XM_024729286.1"/>
</dbReference>
<dbReference type="PANTHER" id="PTHR33657">
    <property type="entry name" value="DOMAIN PROTEIN, PUTATIVE (AFU_ORTHOLOGUE AFUA_5G00600)-RELATED"/>
    <property type="match status" value="1"/>
</dbReference>
<keyword evidence="7" id="KW-1185">Reference proteome</keyword>
<dbReference type="InterPro" id="IPR008701">
    <property type="entry name" value="NPP1"/>
</dbReference>
<dbReference type="GeneID" id="36408567"/>
<evidence type="ECO:0000313" key="7">
    <source>
        <dbReference type="Proteomes" id="UP000054928"/>
    </source>
</evidence>
<accession>A0A0P1AQZ7</accession>
<reference evidence="7" key="1">
    <citation type="submission" date="2014-09" db="EMBL/GenBank/DDBJ databases">
        <authorList>
            <person name="Sharma Rahul"/>
            <person name="Thines Marco"/>
        </authorList>
    </citation>
    <scope>NUCLEOTIDE SEQUENCE [LARGE SCALE GENOMIC DNA]</scope>
</reference>
<feature type="chain" id="PRO_5006058855" evidence="5">
    <location>
        <begin position="22"/>
        <end position="243"/>
    </location>
</feature>
<evidence type="ECO:0000256" key="1">
    <source>
        <dbReference type="ARBA" id="ARBA00004613"/>
    </source>
</evidence>
<dbReference type="OrthoDB" id="103104at2759"/>
<name>A0A0P1AQZ7_PLAHL</name>
<dbReference type="EMBL" id="CCYD01000653">
    <property type="protein sequence ID" value="CEG43309.1"/>
    <property type="molecule type" value="Genomic_DNA"/>
</dbReference>
<keyword evidence="4" id="KW-0843">Virulence</keyword>
<dbReference type="AlphaFoldDB" id="A0A0P1AQZ7"/>